<gene>
    <name evidence="2" type="ORF">B0J12DRAFT_336863</name>
</gene>
<evidence type="ECO:0000256" key="1">
    <source>
        <dbReference type="SAM" id="MobiDB-lite"/>
    </source>
</evidence>
<accession>A0ABQ8GLM0</accession>
<comment type="caution">
    <text evidence="2">The sequence shown here is derived from an EMBL/GenBank/DDBJ whole genome shotgun (WGS) entry which is preliminary data.</text>
</comment>
<dbReference type="Proteomes" id="UP000774617">
    <property type="component" value="Unassembled WGS sequence"/>
</dbReference>
<name>A0ABQ8GLM0_9PEZI</name>
<reference evidence="2 3" key="1">
    <citation type="journal article" date="2021" name="Nat. Commun.">
        <title>Genetic determinants of endophytism in the Arabidopsis root mycobiome.</title>
        <authorList>
            <person name="Mesny F."/>
            <person name="Miyauchi S."/>
            <person name="Thiergart T."/>
            <person name="Pickel B."/>
            <person name="Atanasova L."/>
            <person name="Karlsson M."/>
            <person name="Huettel B."/>
            <person name="Barry K.W."/>
            <person name="Haridas S."/>
            <person name="Chen C."/>
            <person name="Bauer D."/>
            <person name="Andreopoulos W."/>
            <person name="Pangilinan J."/>
            <person name="LaButti K."/>
            <person name="Riley R."/>
            <person name="Lipzen A."/>
            <person name="Clum A."/>
            <person name="Drula E."/>
            <person name="Henrissat B."/>
            <person name="Kohler A."/>
            <person name="Grigoriev I.V."/>
            <person name="Martin F.M."/>
            <person name="Hacquard S."/>
        </authorList>
    </citation>
    <scope>NUCLEOTIDE SEQUENCE [LARGE SCALE GENOMIC DNA]</scope>
    <source>
        <strain evidence="2 3">MPI-SDFR-AT-0080</strain>
    </source>
</reference>
<dbReference type="EMBL" id="JAGTJR010000005">
    <property type="protein sequence ID" value="KAH7060540.1"/>
    <property type="molecule type" value="Genomic_DNA"/>
</dbReference>
<evidence type="ECO:0000313" key="2">
    <source>
        <dbReference type="EMBL" id="KAH7060540.1"/>
    </source>
</evidence>
<keyword evidence="3" id="KW-1185">Reference proteome</keyword>
<evidence type="ECO:0000313" key="3">
    <source>
        <dbReference type="Proteomes" id="UP000774617"/>
    </source>
</evidence>
<proteinExistence type="predicted"/>
<organism evidence="2 3">
    <name type="scientific">Macrophomina phaseolina</name>
    <dbReference type="NCBI Taxonomy" id="35725"/>
    <lineage>
        <taxon>Eukaryota</taxon>
        <taxon>Fungi</taxon>
        <taxon>Dikarya</taxon>
        <taxon>Ascomycota</taxon>
        <taxon>Pezizomycotina</taxon>
        <taxon>Dothideomycetes</taxon>
        <taxon>Dothideomycetes incertae sedis</taxon>
        <taxon>Botryosphaeriales</taxon>
        <taxon>Botryosphaeriaceae</taxon>
        <taxon>Macrophomina</taxon>
    </lineage>
</organism>
<feature type="region of interest" description="Disordered" evidence="1">
    <location>
        <begin position="72"/>
        <end position="104"/>
    </location>
</feature>
<protein>
    <submittedName>
        <fullName evidence="2">Uncharacterized protein</fullName>
    </submittedName>
</protein>
<sequence>MPVCSASVRPLALLSGTRRELGVAFGCRSCQGQDSPRLRQSVYSFPALQRPLASQQDARSVWSCGDPDRILNDRGRRRATAVPSSAPDRPWGPPERAVRPARPSRVDVPRARYATTTLFLPLLAATGSSAALRHVLGAAIAADASLPGISVSGPCFPPRCGDRATEQRARRQVLVVFARWGSPRWWHAESGLLHLSRLLISRFVNASTCGRGELKGPRLRLWRYRHF</sequence>